<dbReference type="GO" id="GO:0098609">
    <property type="term" value="P:cell-cell adhesion"/>
    <property type="evidence" value="ECO:0007669"/>
    <property type="project" value="TreeGrafter"/>
</dbReference>
<protein>
    <submittedName>
        <fullName evidence="1">Uncharacterized protein</fullName>
    </submittedName>
</protein>
<dbReference type="GO" id="GO:0009986">
    <property type="term" value="C:cell surface"/>
    <property type="evidence" value="ECO:0007669"/>
    <property type="project" value="TreeGrafter"/>
</dbReference>
<evidence type="ECO:0000313" key="2">
    <source>
        <dbReference type="Proteomes" id="UP001488838"/>
    </source>
</evidence>
<dbReference type="GO" id="GO:0005923">
    <property type="term" value="C:bicellular tight junction"/>
    <property type="evidence" value="ECO:0007669"/>
    <property type="project" value="TreeGrafter"/>
</dbReference>
<evidence type="ECO:0000313" key="1">
    <source>
        <dbReference type="EMBL" id="KAK7812276.1"/>
    </source>
</evidence>
<sequence>MPFPILWGLKCRSAESSYQNEIRKTANVKTIKAEPETRLKSGKENYGYSSEEARRAQIASLPSKSGEVSVPKQHNYSSPYQVSTDLSAFVTRNPKHASPAQRVIHGFPLTSPVLGRSEMQRWYSKDLPWLYFVHTHQVDTIFLSILRLGLNFAKEATLESPKLMLYRDRRSRFSSYQEEFDFEMSHGFGEFLKVTEQNLMVCHGDIPRGLTLLLANPTKGRQDWILP</sequence>
<comment type="caution">
    <text evidence="1">The sequence shown here is derived from an EMBL/GenBank/DDBJ whole genome shotgun (WGS) entry which is preliminary data.</text>
</comment>
<dbReference type="EMBL" id="JBBHLL010000155">
    <property type="protein sequence ID" value="KAK7812276.1"/>
    <property type="molecule type" value="Genomic_DNA"/>
</dbReference>
<organism evidence="1 2">
    <name type="scientific">Myodes glareolus</name>
    <name type="common">Bank vole</name>
    <name type="synonym">Clethrionomys glareolus</name>
    <dbReference type="NCBI Taxonomy" id="447135"/>
    <lineage>
        <taxon>Eukaryota</taxon>
        <taxon>Metazoa</taxon>
        <taxon>Chordata</taxon>
        <taxon>Craniata</taxon>
        <taxon>Vertebrata</taxon>
        <taxon>Euteleostomi</taxon>
        <taxon>Mammalia</taxon>
        <taxon>Eutheria</taxon>
        <taxon>Euarchontoglires</taxon>
        <taxon>Glires</taxon>
        <taxon>Rodentia</taxon>
        <taxon>Myomorpha</taxon>
        <taxon>Muroidea</taxon>
        <taxon>Cricetidae</taxon>
        <taxon>Arvicolinae</taxon>
        <taxon>Myodes</taxon>
    </lineage>
</organism>
<proteinExistence type="predicted"/>
<dbReference type="Proteomes" id="UP001488838">
    <property type="component" value="Unassembled WGS sequence"/>
</dbReference>
<dbReference type="AlphaFoldDB" id="A0AAW0ID00"/>
<gene>
    <name evidence="1" type="ORF">U0070_024430</name>
</gene>
<dbReference type="PANTHER" id="PTHR44991:SF1">
    <property type="entry name" value="IMMUNOGLOBULIN SUPERFAMILY MEMBER 5"/>
    <property type="match status" value="1"/>
</dbReference>
<name>A0AAW0ID00_MYOGA</name>
<keyword evidence="2" id="KW-1185">Reference proteome</keyword>
<accession>A0AAW0ID00</accession>
<dbReference type="PANTHER" id="PTHR44991">
    <property type="entry name" value="IMMUNOGLOBULIN SUPERFAMILY MEMBER 5"/>
    <property type="match status" value="1"/>
</dbReference>
<reference evidence="1 2" key="1">
    <citation type="journal article" date="2023" name="bioRxiv">
        <title>Conserved and derived expression patterns and positive selection on dental genes reveal complex evolutionary context of ever-growing rodent molars.</title>
        <authorList>
            <person name="Calamari Z.T."/>
            <person name="Song A."/>
            <person name="Cohen E."/>
            <person name="Akter M."/>
            <person name="Roy R.D."/>
            <person name="Hallikas O."/>
            <person name="Christensen M.M."/>
            <person name="Li P."/>
            <person name="Marangoni P."/>
            <person name="Jernvall J."/>
            <person name="Klein O.D."/>
        </authorList>
    </citation>
    <scope>NUCLEOTIDE SEQUENCE [LARGE SCALE GENOMIC DNA]</scope>
    <source>
        <strain evidence="1">V071</strain>
    </source>
</reference>